<dbReference type="EC" id="6.3.2.8" evidence="3 14"/>
<organism evidence="19 20">
    <name type="scientific">Agromyces intestinalis</name>
    <dbReference type="NCBI Taxonomy" id="2592652"/>
    <lineage>
        <taxon>Bacteria</taxon>
        <taxon>Bacillati</taxon>
        <taxon>Actinomycetota</taxon>
        <taxon>Actinomycetes</taxon>
        <taxon>Micrococcales</taxon>
        <taxon>Microbacteriaceae</taxon>
        <taxon>Agromyces</taxon>
    </lineage>
</organism>
<evidence type="ECO:0000256" key="13">
    <source>
        <dbReference type="ARBA" id="ARBA00047833"/>
    </source>
</evidence>
<evidence type="ECO:0000256" key="5">
    <source>
        <dbReference type="ARBA" id="ARBA00022598"/>
    </source>
</evidence>
<comment type="pathway">
    <text evidence="2 14">Cell wall biogenesis; peptidoglycan biosynthesis.</text>
</comment>
<dbReference type="SUPFAM" id="SSF53623">
    <property type="entry name" value="MurD-like peptide ligases, catalytic domain"/>
    <property type="match status" value="1"/>
</dbReference>
<sequence length="559" mass="58394">MRPSRPSGSRPSWCRCCPIAIACAAWRRPRPPWASATAPTASSRSSTRRSRPAARPGPGAAGQPAAPPNTRNVGSADASGIRSPPAPGGPRPVTIKPDPTTVIPADLGNVHFVGIGGSGMSGIARLMLGDGHRVTGSDVRDSANIAALRELGAEVAIGHDAANLADDVDTVVVTGALWQDNPEYQAALRRGLPVLHRSQALAALIAGRRLVSVAGAHGKTTSTGMIVTSLLAQGADPSFVNGGVIADLGVSSAAGDGELFVVEADESDGSFLLYDTSVALITNVDPDHLDHYGSRDAFEQAFVDFADRARELVVISSDDAGAVRVSQRLSHPNVVTFGEADDATVRVHSIETTGPVAFSIDYRGATYSARLRVPGRHNAINAAGAFAVLVGLGGDPTASLAGIERFGGTGRRFELHGSVGGVAVYDDYAHHPTEVAAALAAARTVVGEGRIIAVHQPHTYSRTQAFAKEFAEVLEQYADETVVLDVYGAREDPVPGVTGELVSERFGDARKVAFIADWQAAADHTARIARDGDFVITLGCGDVYRIVPQLLEALERERG</sequence>
<dbReference type="InterPro" id="IPR005758">
    <property type="entry name" value="UDP-N-AcMur_Ala_ligase_MurC"/>
</dbReference>
<evidence type="ECO:0000256" key="15">
    <source>
        <dbReference type="SAM" id="MobiDB-lite"/>
    </source>
</evidence>
<proteinExistence type="inferred from homology"/>
<evidence type="ECO:0000256" key="3">
    <source>
        <dbReference type="ARBA" id="ARBA00012211"/>
    </source>
</evidence>
<keyword evidence="7 14" id="KW-0547">Nucleotide-binding</keyword>
<dbReference type="PANTHER" id="PTHR43445">
    <property type="entry name" value="UDP-N-ACETYLMURAMATE--L-ALANINE LIGASE-RELATED"/>
    <property type="match status" value="1"/>
</dbReference>
<dbReference type="InterPro" id="IPR036565">
    <property type="entry name" value="Mur-like_cat_sf"/>
</dbReference>
<evidence type="ECO:0000313" key="19">
    <source>
        <dbReference type="EMBL" id="QEO16004.1"/>
    </source>
</evidence>
<keyword evidence="20" id="KW-1185">Reference proteome</keyword>
<dbReference type="InterPro" id="IPR036615">
    <property type="entry name" value="Mur_ligase_C_dom_sf"/>
</dbReference>
<evidence type="ECO:0000256" key="12">
    <source>
        <dbReference type="ARBA" id="ARBA00023316"/>
    </source>
</evidence>
<evidence type="ECO:0000259" key="18">
    <source>
        <dbReference type="Pfam" id="PF08245"/>
    </source>
</evidence>
<evidence type="ECO:0000313" key="20">
    <source>
        <dbReference type="Proteomes" id="UP000324678"/>
    </source>
</evidence>
<dbReference type="GO" id="GO:0005737">
    <property type="term" value="C:cytoplasm"/>
    <property type="evidence" value="ECO:0007669"/>
    <property type="project" value="UniProtKB-SubCell"/>
</dbReference>
<keyword evidence="6 14" id="KW-0132">Cell division</keyword>
<dbReference type="Gene3D" id="3.40.1190.10">
    <property type="entry name" value="Mur-like, catalytic domain"/>
    <property type="match status" value="1"/>
</dbReference>
<feature type="binding site" evidence="14">
    <location>
        <begin position="215"/>
        <end position="221"/>
    </location>
    <ligand>
        <name>ATP</name>
        <dbReference type="ChEBI" id="CHEBI:30616"/>
    </ligand>
</feature>
<feature type="compositionally biased region" description="Low complexity" evidence="15">
    <location>
        <begin position="33"/>
        <end position="45"/>
    </location>
</feature>
<comment type="catalytic activity">
    <reaction evidence="13 14">
        <text>UDP-N-acetyl-alpha-D-muramate + L-alanine + ATP = UDP-N-acetyl-alpha-D-muramoyl-L-alanine + ADP + phosphate + H(+)</text>
        <dbReference type="Rhea" id="RHEA:23372"/>
        <dbReference type="ChEBI" id="CHEBI:15378"/>
        <dbReference type="ChEBI" id="CHEBI:30616"/>
        <dbReference type="ChEBI" id="CHEBI:43474"/>
        <dbReference type="ChEBI" id="CHEBI:57972"/>
        <dbReference type="ChEBI" id="CHEBI:70757"/>
        <dbReference type="ChEBI" id="CHEBI:83898"/>
        <dbReference type="ChEBI" id="CHEBI:456216"/>
        <dbReference type="EC" id="6.3.2.8"/>
    </reaction>
</comment>
<dbReference type="EMBL" id="CP043505">
    <property type="protein sequence ID" value="QEO16004.1"/>
    <property type="molecule type" value="Genomic_DNA"/>
</dbReference>
<evidence type="ECO:0000259" key="17">
    <source>
        <dbReference type="Pfam" id="PF02875"/>
    </source>
</evidence>
<dbReference type="Pfam" id="PF01225">
    <property type="entry name" value="Mur_ligase"/>
    <property type="match status" value="1"/>
</dbReference>
<dbReference type="UniPathway" id="UPA00219"/>
<gene>
    <name evidence="14" type="primary">murC</name>
    <name evidence="19" type="ORF">FLP10_01230</name>
</gene>
<feature type="compositionally biased region" description="Low complexity" evidence="15">
    <location>
        <begin position="53"/>
        <end position="64"/>
    </location>
</feature>
<evidence type="ECO:0000256" key="10">
    <source>
        <dbReference type="ARBA" id="ARBA00022984"/>
    </source>
</evidence>
<dbReference type="Proteomes" id="UP000324678">
    <property type="component" value="Chromosome"/>
</dbReference>
<keyword evidence="10 14" id="KW-0573">Peptidoglycan synthesis</keyword>
<feature type="region of interest" description="Disordered" evidence="15">
    <location>
        <begin position="28"/>
        <end position="100"/>
    </location>
</feature>
<dbReference type="GO" id="GO:0008763">
    <property type="term" value="F:UDP-N-acetylmuramate-L-alanine ligase activity"/>
    <property type="evidence" value="ECO:0007669"/>
    <property type="project" value="UniProtKB-UniRule"/>
</dbReference>
<dbReference type="GO" id="GO:0071555">
    <property type="term" value="P:cell wall organization"/>
    <property type="evidence" value="ECO:0007669"/>
    <property type="project" value="UniProtKB-KW"/>
</dbReference>
<evidence type="ECO:0000256" key="1">
    <source>
        <dbReference type="ARBA" id="ARBA00004496"/>
    </source>
</evidence>
<keyword evidence="9 14" id="KW-0133">Cell shape</keyword>
<dbReference type="InterPro" id="IPR004101">
    <property type="entry name" value="Mur_ligase_C"/>
</dbReference>
<dbReference type="NCBIfam" id="TIGR01082">
    <property type="entry name" value="murC"/>
    <property type="match status" value="1"/>
</dbReference>
<dbReference type="SUPFAM" id="SSF53244">
    <property type="entry name" value="MurD-like peptide ligases, peptide-binding domain"/>
    <property type="match status" value="1"/>
</dbReference>
<keyword evidence="11 14" id="KW-0131">Cell cycle</keyword>
<keyword evidence="4 14" id="KW-0963">Cytoplasm</keyword>
<dbReference type="InterPro" id="IPR050061">
    <property type="entry name" value="MurCDEF_pg_biosynth"/>
</dbReference>
<keyword evidence="8 14" id="KW-0067">ATP-binding</keyword>
<evidence type="ECO:0000256" key="14">
    <source>
        <dbReference type="HAMAP-Rule" id="MF_00046"/>
    </source>
</evidence>
<evidence type="ECO:0000256" key="7">
    <source>
        <dbReference type="ARBA" id="ARBA00022741"/>
    </source>
</evidence>
<dbReference type="AlphaFoldDB" id="A0A5C1YIG2"/>
<keyword evidence="5 14" id="KW-0436">Ligase</keyword>
<comment type="function">
    <text evidence="14">Cell wall formation.</text>
</comment>
<name>A0A5C1YIG2_9MICO</name>
<accession>A0A5C1YIG2</accession>
<dbReference type="InterPro" id="IPR000713">
    <property type="entry name" value="Mur_ligase_N"/>
</dbReference>
<dbReference type="InterPro" id="IPR013221">
    <property type="entry name" value="Mur_ligase_cen"/>
</dbReference>
<dbReference type="PANTHER" id="PTHR43445:SF3">
    <property type="entry name" value="UDP-N-ACETYLMURAMATE--L-ALANINE LIGASE"/>
    <property type="match status" value="1"/>
</dbReference>
<comment type="similarity">
    <text evidence="14">Belongs to the MurCDEF family.</text>
</comment>
<evidence type="ECO:0000256" key="4">
    <source>
        <dbReference type="ARBA" id="ARBA00022490"/>
    </source>
</evidence>
<feature type="domain" description="Mur ligase central" evidence="18">
    <location>
        <begin position="213"/>
        <end position="388"/>
    </location>
</feature>
<dbReference type="GO" id="GO:0009252">
    <property type="term" value="P:peptidoglycan biosynthetic process"/>
    <property type="evidence" value="ECO:0007669"/>
    <property type="project" value="UniProtKB-UniRule"/>
</dbReference>
<comment type="subcellular location">
    <subcellularLocation>
        <location evidence="1 14">Cytoplasm</location>
    </subcellularLocation>
</comment>
<dbReference type="GO" id="GO:0008360">
    <property type="term" value="P:regulation of cell shape"/>
    <property type="evidence" value="ECO:0007669"/>
    <property type="project" value="UniProtKB-KW"/>
</dbReference>
<evidence type="ECO:0000259" key="16">
    <source>
        <dbReference type="Pfam" id="PF01225"/>
    </source>
</evidence>
<evidence type="ECO:0000256" key="9">
    <source>
        <dbReference type="ARBA" id="ARBA00022960"/>
    </source>
</evidence>
<dbReference type="SUPFAM" id="SSF51984">
    <property type="entry name" value="MurCD N-terminal domain"/>
    <property type="match status" value="1"/>
</dbReference>
<feature type="domain" description="Mur ligase C-terminal" evidence="17">
    <location>
        <begin position="411"/>
        <end position="541"/>
    </location>
</feature>
<feature type="domain" description="Mur ligase N-terminal catalytic" evidence="16">
    <location>
        <begin position="110"/>
        <end position="208"/>
    </location>
</feature>
<dbReference type="GO" id="GO:0051301">
    <property type="term" value="P:cell division"/>
    <property type="evidence" value="ECO:0007669"/>
    <property type="project" value="UniProtKB-KW"/>
</dbReference>
<dbReference type="Pfam" id="PF08245">
    <property type="entry name" value="Mur_ligase_M"/>
    <property type="match status" value="1"/>
</dbReference>
<evidence type="ECO:0000256" key="11">
    <source>
        <dbReference type="ARBA" id="ARBA00023306"/>
    </source>
</evidence>
<dbReference type="Pfam" id="PF02875">
    <property type="entry name" value="Mur_ligase_C"/>
    <property type="match status" value="1"/>
</dbReference>
<dbReference type="Gene3D" id="3.90.190.20">
    <property type="entry name" value="Mur ligase, C-terminal domain"/>
    <property type="match status" value="1"/>
</dbReference>
<dbReference type="GO" id="GO:0005524">
    <property type="term" value="F:ATP binding"/>
    <property type="evidence" value="ECO:0007669"/>
    <property type="project" value="UniProtKB-UniRule"/>
</dbReference>
<reference evidence="19 20" key="1">
    <citation type="submission" date="2019-09" db="EMBL/GenBank/DDBJ databases">
        <title>Genome sequencing of strain KACC 19306.</title>
        <authorList>
            <person name="Heo J."/>
            <person name="Kim S.-J."/>
            <person name="Kim J.-S."/>
            <person name="Hong S.-B."/>
            <person name="Kwon S.-W."/>
        </authorList>
    </citation>
    <scope>NUCLEOTIDE SEQUENCE [LARGE SCALE GENOMIC DNA]</scope>
    <source>
        <strain evidence="19 20">KACC 19306</strain>
    </source>
</reference>
<dbReference type="OrthoDB" id="9804126at2"/>
<dbReference type="Gene3D" id="3.40.50.720">
    <property type="entry name" value="NAD(P)-binding Rossmann-like Domain"/>
    <property type="match status" value="1"/>
</dbReference>
<evidence type="ECO:0000256" key="2">
    <source>
        <dbReference type="ARBA" id="ARBA00004752"/>
    </source>
</evidence>
<dbReference type="KEGG" id="ail:FLP10_01230"/>
<protein>
    <recommendedName>
        <fullName evidence="3 14">UDP-N-acetylmuramate--L-alanine ligase</fullName>
        <ecNumber evidence="3 14">6.3.2.8</ecNumber>
    </recommendedName>
    <alternativeName>
        <fullName evidence="14">UDP-N-acetylmuramoyl-L-alanine synthetase</fullName>
    </alternativeName>
</protein>
<keyword evidence="12 14" id="KW-0961">Cell wall biogenesis/degradation</keyword>
<evidence type="ECO:0000256" key="8">
    <source>
        <dbReference type="ARBA" id="ARBA00022840"/>
    </source>
</evidence>
<evidence type="ECO:0000256" key="6">
    <source>
        <dbReference type="ARBA" id="ARBA00022618"/>
    </source>
</evidence>
<dbReference type="HAMAP" id="MF_00046">
    <property type="entry name" value="MurC"/>
    <property type="match status" value="1"/>
</dbReference>